<keyword evidence="3" id="KW-0472">Membrane</keyword>
<evidence type="ECO:0000256" key="4">
    <source>
        <dbReference type="SAM" id="SignalP"/>
    </source>
</evidence>
<evidence type="ECO:0000313" key="6">
    <source>
        <dbReference type="Proteomes" id="UP000002729"/>
    </source>
</evidence>
<dbReference type="PROSITE" id="PS51257">
    <property type="entry name" value="PROKAR_LIPOPROTEIN"/>
    <property type="match status" value="1"/>
</dbReference>
<feature type="transmembrane region" description="Helical" evidence="3">
    <location>
        <begin position="1061"/>
        <end position="1081"/>
    </location>
</feature>
<feature type="compositionally biased region" description="Low complexity" evidence="2">
    <location>
        <begin position="540"/>
        <end position="562"/>
    </location>
</feature>
<dbReference type="InterPro" id="IPR028994">
    <property type="entry name" value="Integrin_alpha_N"/>
</dbReference>
<feature type="region of interest" description="Disordered" evidence="2">
    <location>
        <begin position="540"/>
        <end position="630"/>
    </location>
</feature>
<dbReference type="OrthoDB" id="5950997at2759"/>
<dbReference type="Gene3D" id="2.130.10.130">
    <property type="entry name" value="Integrin alpha, N-terminal"/>
    <property type="match status" value="1"/>
</dbReference>
<accession>F0Y211</accession>
<feature type="region of interest" description="Disordered" evidence="2">
    <location>
        <begin position="126"/>
        <end position="183"/>
    </location>
</feature>
<dbReference type="RefSeq" id="XP_009034697.1">
    <property type="nucleotide sequence ID" value="XM_009036449.1"/>
</dbReference>
<dbReference type="SUPFAM" id="SSF69318">
    <property type="entry name" value="Integrin alpha N-terminal domain"/>
    <property type="match status" value="2"/>
</dbReference>
<dbReference type="OMA" id="WIDISNT"/>
<feature type="transmembrane region" description="Helical" evidence="3">
    <location>
        <begin position="1144"/>
        <end position="1168"/>
    </location>
</feature>
<feature type="compositionally biased region" description="Pro residues" evidence="2">
    <location>
        <begin position="143"/>
        <end position="157"/>
    </location>
</feature>
<feature type="transmembrane region" description="Helical" evidence="3">
    <location>
        <begin position="1093"/>
        <end position="1115"/>
    </location>
</feature>
<dbReference type="PANTHER" id="PTHR44103:SF1">
    <property type="entry name" value="PROPROTEIN CONVERTASE P"/>
    <property type="match status" value="1"/>
</dbReference>
<organism evidence="6">
    <name type="scientific">Aureococcus anophagefferens</name>
    <name type="common">Harmful bloom alga</name>
    <dbReference type="NCBI Taxonomy" id="44056"/>
    <lineage>
        <taxon>Eukaryota</taxon>
        <taxon>Sar</taxon>
        <taxon>Stramenopiles</taxon>
        <taxon>Ochrophyta</taxon>
        <taxon>Pelagophyceae</taxon>
        <taxon>Pelagomonadales</taxon>
        <taxon>Pelagomonadaceae</taxon>
        <taxon>Aureococcus</taxon>
    </lineage>
</organism>
<evidence type="ECO:0000256" key="2">
    <source>
        <dbReference type="SAM" id="MobiDB-lite"/>
    </source>
</evidence>
<feature type="transmembrane region" description="Helical" evidence="3">
    <location>
        <begin position="1332"/>
        <end position="1349"/>
    </location>
</feature>
<evidence type="ECO:0000256" key="3">
    <source>
        <dbReference type="SAM" id="Phobius"/>
    </source>
</evidence>
<name>F0Y211_AURAN</name>
<keyword evidence="3" id="KW-0812">Transmembrane</keyword>
<dbReference type="InterPro" id="IPR013517">
    <property type="entry name" value="FG-GAP"/>
</dbReference>
<keyword evidence="6" id="KW-1185">Reference proteome</keyword>
<dbReference type="Pfam" id="PF13517">
    <property type="entry name" value="FG-GAP_3"/>
    <property type="match status" value="3"/>
</dbReference>
<dbReference type="EMBL" id="GL833123">
    <property type="protein sequence ID" value="EGB11151.1"/>
    <property type="molecule type" value="Genomic_DNA"/>
</dbReference>
<keyword evidence="3" id="KW-1133">Transmembrane helix</keyword>
<proteinExistence type="predicted"/>
<sequence>MAAGSRRWLLALALIASCRAQDSKALELGISAITGSTAATCENSGLCALASLGACQDAIDLLNMAYSVEASVVEVESSSQPSGCFATTFSTVTGYANARFNSDENANAAGLAYLVCGCANAVTPTPSSNAVTPTPSSAATPMPSSPPPMPSSAPPSAAPTSRPSVSQEPTASPAPSFSPPTPRPTVRCAAVAFGGARVIDGAVDGAMAIDAADLDGDGDADVAVAATVSSSLAWYESDGADSFAARYVATDAAGARSVVARADVDGDASLDLVAGLKDANLVAWYAGADAFLVQQIVDDYAKAVHGIFAADLDGDGDADVVSCATGDNRVSWHENDGAQHFAERLLDGGLQAPIAVAVADVDGDGDLDVVASAILDDVVAWYENDGAQSFAKHVVAASAEKVYAVAAADVDGDGATDFVTVDEDADVVTLYANAGYEAAPDAVVFRVDVLDESDGYGLDVADVDGDGALDVVVASADEDAIYWLRQDAQLPWVRSGVASAAGARAVVAVDVDGDGDLDVAAALFDAGGVAWYENDCDAAAPSAAPSAATPAPSAAPTASPAPTAAPTPTPEPAPTAPPTPAPTAAPTPTPEPAPTAPPTPAPTAAPSAAPRPSPTRPPSPAPSGAPTSAPKLTLVPPLVFLHATKGEAPAAESFYLINGFNEAIRRCVAPSSRANLTNWALSTDDVVIDSLASGNNIAEIVLTVDPAGTSPGHYDLEFEVGECGVPAKGDLEYLAVGVDVSSTATAADSFLTVNASAAPVLGDVWAGVVVAPRDGDGDPTAGDAVFSCYMYKCPAGDCAADGGGSAAGSCYLDADLRCVCALPESDLAGNWTALVLLDGDDAVGAADVRVHCAAGSYEDGGRCFRCLDGADCGDASAPRRLEELELLRGYWRGSAASTRVRACLREDACAGGFSACAAGYAGALCASCARGYAPGRGARSCRRCSLRSRARALAVVAGVAGSAVAALALVWRRCRADVVRWLASDQHEGYRSTDVAALRVQIKILYVMMSVVSGLGAVMPAVRFPAGFTAFVEGFGFLRLDLPAALATGCMAPTPTAHAKLVYMTLAPIVLGGALLSWYRWRVGRGISGHRPFVYFLILTYVVFPSASRVCFDAFNCDEDFDGGRSYLRSDYGVRCDSPTHRAFLWYASLMIALWSFGVPSLYAVLVFQRRAQVNPSEASLRARWIDGKTAAAEDEGPRRPRRKRLRESGLANALFGAPLNDGAAKAKLRAERERATRAQVAALFDMADGCHRHELPKEDLDRLVTEFRRAAAHVTRTFDSGDPQAGVGDISFLWASYRPHCYPWELFESSRRLFLEAVLAVVFPDSAHQTVVAFVVSVSSLVALSWIRPYNCLDCNRLSIYAYGFVCIVLFCGLLNVAGLDGSSARARGDLAAFLILCNLGAFCFFVHSAWVVSALEKETIHRWRKRFSSLPLLLSSRESRADGTARRIGGARHFVSSRDGYGAAGCLFLLCAATVFSPLTLAYAGVRLGARRLGGDAAAAATTPERLLATPDVRADDDEYLGRIGEIERIVSRGDEGLAERQKRLDAKLDRLEATVGERFAELAAKLDAVAAAARRGEAGT</sequence>
<evidence type="ECO:0000313" key="5">
    <source>
        <dbReference type="EMBL" id="EGB11151.1"/>
    </source>
</evidence>
<feature type="transmembrane region" description="Helical" evidence="3">
    <location>
        <begin position="952"/>
        <end position="971"/>
    </location>
</feature>
<reference evidence="5 6" key="1">
    <citation type="journal article" date="2011" name="Proc. Natl. Acad. Sci. U.S.A.">
        <title>Niche of harmful alga Aureococcus anophagefferens revealed through ecogenomics.</title>
        <authorList>
            <person name="Gobler C.J."/>
            <person name="Berry D.L."/>
            <person name="Dyhrman S.T."/>
            <person name="Wilhelm S.W."/>
            <person name="Salamov A."/>
            <person name="Lobanov A.V."/>
            <person name="Zhang Y."/>
            <person name="Collier J.L."/>
            <person name="Wurch L.L."/>
            <person name="Kustka A.B."/>
            <person name="Dill B.D."/>
            <person name="Shah M."/>
            <person name="VerBerkmoes N.C."/>
            <person name="Kuo A."/>
            <person name="Terry A."/>
            <person name="Pangilinan J."/>
            <person name="Lindquist E.A."/>
            <person name="Lucas S."/>
            <person name="Paulsen I.T."/>
            <person name="Hattenrath-Lehmann T.K."/>
            <person name="Talmage S.C."/>
            <person name="Walker E.A."/>
            <person name="Koch F."/>
            <person name="Burson A.M."/>
            <person name="Marcoval M.A."/>
            <person name="Tang Y.Z."/>
            <person name="Lecleir G.R."/>
            <person name="Coyne K.J."/>
            <person name="Berg G.M."/>
            <person name="Bertrand E.M."/>
            <person name="Saito M.A."/>
            <person name="Gladyshev V.N."/>
            <person name="Grigoriev I.V."/>
        </authorList>
    </citation>
    <scope>NUCLEOTIDE SEQUENCE [LARGE SCALE GENOMIC DNA]</scope>
    <source>
        <strain evidence="6">CCMP 1984</strain>
    </source>
</reference>
<protein>
    <submittedName>
        <fullName evidence="5">Uncharacterized protein</fullName>
    </submittedName>
</protein>
<feature type="transmembrane region" description="Helical" evidence="3">
    <location>
        <begin position="1463"/>
        <end position="1486"/>
    </location>
</feature>
<feature type="chain" id="PRO_5003260633" evidence="4">
    <location>
        <begin position="21"/>
        <end position="1583"/>
    </location>
</feature>
<dbReference type="KEGG" id="aaf:AURANDRAFT_62004"/>
<dbReference type="GeneID" id="20223689"/>
<feature type="signal peptide" evidence="4">
    <location>
        <begin position="1"/>
        <end position="20"/>
    </location>
</feature>
<gene>
    <name evidence="5" type="ORF">AURANDRAFT_62004</name>
</gene>
<feature type="compositionally biased region" description="Pro residues" evidence="2">
    <location>
        <begin position="563"/>
        <end position="623"/>
    </location>
</feature>
<feature type="compositionally biased region" description="Low complexity" evidence="2">
    <location>
        <begin position="158"/>
        <end position="175"/>
    </location>
</feature>
<keyword evidence="1 4" id="KW-0732">Signal</keyword>
<feature type="transmembrane region" description="Helical" evidence="3">
    <location>
        <begin position="1361"/>
        <end position="1380"/>
    </location>
</feature>
<feature type="transmembrane region" description="Helical" evidence="3">
    <location>
        <begin position="1392"/>
        <end position="1414"/>
    </location>
</feature>
<dbReference type="PANTHER" id="PTHR44103">
    <property type="entry name" value="PROPROTEIN CONVERTASE P"/>
    <property type="match status" value="1"/>
</dbReference>
<dbReference type="InParanoid" id="F0Y211"/>
<dbReference type="Proteomes" id="UP000002729">
    <property type="component" value="Unassembled WGS sequence"/>
</dbReference>
<feature type="transmembrane region" description="Helical" evidence="3">
    <location>
        <begin position="1004"/>
        <end position="1022"/>
    </location>
</feature>
<feature type="compositionally biased region" description="Low complexity" evidence="2">
    <location>
        <begin position="126"/>
        <end position="142"/>
    </location>
</feature>
<evidence type="ECO:0000256" key="1">
    <source>
        <dbReference type="ARBA" id="ARBA00022729"/>
    </source>
</evidence>